<protein>
    <recommendedName>
        <fullName evidence="3">Phosphodiesterase</fullName>
    </recommendedName>
</protein>
<evidence type="ECO:0000313" key="1">
    <source>
        <dbReference type="EMBL" id="VZO40401.1"/>
    </source>
</evidence>
<comment type="caution">
    <text evidence="1">The sequence shown here is derived from an EMBL/GenBank/DDBJ whole genome shotgun (WGS) entry which is preliminary data.</text>
</comment>
<dbReference type="InterPro" id="IPR046040">
    <property type="entry name" value="DUF5998"/>
</dbReference>
<gene>
    <name evidence="1" type="ORF">HALOF300_05105</name>
</gene>
<accession>A0A7M4DSF7</accession>
<evidence type="ECO:0008006" key="3">
    <source>
        <dbReference type="Google" id="ProtNLM"/>
    </source>
</evidence>
<reference evidence="1 2" key="1">
    <citation type="submission" date="2019-11" db="EMBL/GenBank/DDBJ databases">
        <authorList>
            <person name="Criscuolo A."/>
        </authorList>
    </citation>
    <scope>NUCLEOTIDE SEQUENCE [LARGE SCALE GENOMIC DNA]</scope>
    <source>
        <strain evidence="1">CIP111667</strain>
    </source>
</reference>
<evidence type="ECO:0000313" key="2">
    <source>
        <dbReference type="Proteomes" id="UP000419743"/>
    </source>
</evidence>
<name>A0A7M4DSF7_9MICO</name>
<dbReference type="AlphaFoldDB" id="A0A7M4DSF7"/>
<keyword evidence="2" id="KW-1185">Reference proteome</keyword>
<dbReference type="EMBL" id="CACRYJ010000069">
    <property type="protein sequence ID" value="VZO40401.1"/>
    <property type="molecule type" value="Genomic_DNA"/>
</dbReference>
<sequence length="203" mass="21335">MRWETGAVQKSRAQQMRHLRSDIERAGYYPSLVADVLEIALAGEEVVAHLVHPETVFDRTEVRRHVTALTLTPTRLIVAHVDDVPPEEVDGASTAAATTEAVPIGAIRSVALTHGVVDPAVYQQGSGGTELTLALNWGSVQRIDLEPATCPDPNCEADHGYTGTSMPDDLVVRVSAEAEGADAMAAAVSFAAALSAATARTGA</sequence>
<proteinExistence type="predicted"/>
<organism evidence="1 2">
    <name type="scientific">Occultella aeris</name>
    <dbReference type="NCBI Taxonomy" id="2761496"/>
    <lineage>
        <taxon>Bacteria</taxon>
        <taxon>Bacillati</taxon>
        <taxon>Actinomycetota</taxon>
        <taxon>Actinomycetes</taxon>
        <taxon>Micrococcales</taxon>
        <taxon>Ruaniaceae</taxon>
        <taxon>Occultella</taxon>
    </lineage>
</organism>
<dbReference type="Proteomes" id="UP000419743">
    <property type="component" value="Unassembled WGS sequence"/>
</dbReference>
<dbReference type="Pfam" id="PF19461">
    <property type="entry name" value="DUF5998"/>
    <property type="match status" value="1"/>
</dbReference>